<dbReference type="AlphaFoldDB" id="A0A6I1I2X2"/>
<gene>
    <name evidence="3" type="ORF">GCN75_09595</name>
</gene>
<evidence type="ECO:0000259" key="2">
    <source>
        <dbReference type="Pfam" id="PF08805"/>
    </source>
</evidence>
<keyword evidence="1" id="KW-0812">Transmembrane</keyword>
<sequence length="179" mass="18623">MTSIRQHAASRNMGRRFQRGASLLEGIAYLGIAAIIILGAVSLLSNAFGSAHTNRSYGELTSIRTGVKKLYMGQSAAFGTGELTETLIGAKVYPTSLFVSGNTVKNSWNGNIVVTGAGNTFTISYAAVPKDVCVNMVSGGNDWIALKVNEGSVLAPPITPTTATTACDSASNTITWTAS</sequence>
<dbReference type="Gene3D" id="3.30.1690.10">
    <property type="entry name" value="TcpA-like pilin"/>
    <property type="match status" value="1"/>
</dbReference>
<dbReference type="Pfam" id="PF08805">
    <property type="entry name" value="PilS"/>
    <property type="match status" value="1"/>
</dbReference>
<dbReference type="EMBL" id="WFLI01000008">
    <property type="protein sequence ID" value="KAB8065245.1"/>
    <property type="molecule type" value="Genomic_DNA"/>
</dbReference>
<proteinExistence type="predicted"/>
<feature type="domain" description="Type 4 secretion system PilS N-terminal" evidence="2">
    <location>
        <begin position="52"/>
        <end position="178"/>
    </location>
</feature>
<keyword evidence="1" id="KW-0472">Membrane</keyword>
<accession>A0A6I1I2X2</accession>
<evidence type="ECO:0000256" key="1">
    <source>
        <dbReference type="SAM" id="Phobius"/>
    </source>
</evidence>
<reference evidence="3 4" key="1">
    <citation type="submission" date="2019-10" db="EMBL/GenBank/DDBJ databases">
        <title>Three novel species isolated from a subtropical stream in China.</title>
        <authorList>
            <person name="Lu H."/>
        </authorList>
    </citation>
    <scope>NUCLEOTIDE SEQUENCE [LARGE SCALE GENOMIC DNA]</scope>
    <source>
        <strain evidence="3 4">FT13W</strain>
    </source>
</reference>
<organism evidence="3 4">
    <name type="scientific">Janthinobacterium violaceinigrum</name>
    <dbReference type="NCBI Taxonomy" id="2654252"/>
    <lineage>
        <taxon>Bacteria</taxon>
        <taxon>Pseudomonadati</taxon>
        <taxon>Pseudomonadota</taxon>
        <taxon>Betaproteobacteria</taxon>
        <taxon>Burkholderiales</taxon>
        <taxon>Oxalobacteraceae</taxon>
        <taxon>Janthinobacterium</taxon>
    </lineage>
</organism>
<protein>
    <submittedName>
        <fullName evidence="3">Pilus assembly protein</fullName>
    </submittedName>
</protein>
<name>A0A6I1I2X2_9BURK</name>
<dbReference type="InterPro" id="IPR045584">
    <property type="entry name" value="Pilin-like"/>
</dbReference>
<evidence type="ECO:0000313" key="3">
    <source>
        <dbReference type="EMBL" id="KAB8065245.1"/>
    </source>
</evidence>
<dbReference type="Proteomes" id="UP000468717">
    <property type="component" value="Unassembled WGS sequence"/>
</dbReference>
<keyword evidence="4" id="KW-1185">Reference proteome</keyword>
<dbReference type="RefSeq" id="WP_152282319.1">
    <property type="nucleotide sequence ID" value="NZ_WFLI01000008.1"/>
</dbReference>
<dbReference type="InterPro" id="IPR014911">
    <property type="entry name" value="PilS_N"/>
</dbReference>
<comment type="caution">
    <text evidence="3">The sequence shown here is derived from an EMBL/GenBank/DDBJ whole genome shotgun (WGS) entry which is preliminary data.</text>
</comment>
<feature type="transmembrane region" description="Helical" evidence="1">
    <location>
        <begin position="21"/>
        <end position="44"/>
    </location>
</feature>
<evidence type="ECO:0000313" key="4">
    <source>
        <dbReference type="Proteomes" id="UP000468717"/>
    </source>
</evidence>
<keyword evidence="1" id="KW-1133">Transmembrane helix</keyword>
<dbReference type="SUPFAM" id="SSF54523">
    <property type="entry name" value="Pili subunits"/>
    <property type="match status" value="1"/>
</dbReference>